<dbReference type="Pfam" id="PF00072">
    <property type="entry name" value="Response_reg"/>
    <property type="match status" value="1"/>
</dbReference>
<protein>
    <submittedName>
        <fullName evidence="3">Response regulator receiver protein</fullName>
    </submittedName>
</protein>
<evidence type="ECO:0000313" key="4">
    <source>
        <dbReference type="Proteomes" id="UP000001937"/>
    </source>
</evidence>
<dbReference type="InterPro" id="IPR001789">
    <property type="entry name" value="Sig_transdc_resp-reg_receiver"/>
</dbReference>
<name>Q2JBI9_FRACC</name>
<keyword evidence="1" id="KW-0597">Phosphoprotein</keyword>
<dbReference type="EMBL" id="CP000249">
    <property type="protein sequence ID" value="ABD11353.1"/>
    <property type="molecule type" value="Genomic_DNA"/>
</dbReference>
<proteinExistence type="predicted"/>
<feature type="domain" description="Response regulatory" evidence="2">
    <location>
        <begin position="1"/>
        <end position="43"/>
    </location>
</feature>
<sequence>MEVAAHPVDAVLLDLMLPGMDGLEVCRRLRTSGDLPGLVSRGR</sequence>
<dbReference type="HOGENOM" id="CLU_3233962_0_0_11"/>
<evidence type="ECO:0000259" key="2">
    <source>
        <dbReference type="PROSITE" id="PS50110"/>
    </source>
</evidence>
<dbReference type="Proteomes" id="UP000001937">
    <property type="component" value="Chromosome"/>
</dbReference>
<accession>Q2JBI9</accession>
<evidence type="ECO:0000256" key="1">
    <source>
        <dbReference type="PROSITE-ProRule" id="PRU00169"/>
    </source>
</evidence>
<dbReference type="PROSITE" id="PS50110">
    <property type="entry name" value="RESPONSE_REGULATORY"/>
    <property type="match status" value="1"/>
</dbReference>
<reference evidence="3 4" key="1">
    <citation type="journal article" date="2007" name="Genome Res.">
        <title>Genome characteristics of facultatively symbiotic Frankia sp. strains reflect host range and host plant biogeography.</title>
        <authorList>
            <person name="Normand P."/>
            <person name="Lapierre P."/>
            <person name="Tisa L.S."/>
            <person name="Gogarten J.P."/>
            <person name="Alloisio N."/>
            <person name="Bagnarol E."/>
            <person name="Bassi C.A."/>
            <person name="Berry A.M."/>
            <person name="Bickhart D.M."/>
            <person name="Choisne N."/>
            <person name="Couloux A."/>
            <person name="Cournoyer B."/>
            <person name="Cruveiller S."/>
            <person name="Daubin V."/>
            <person name="Demange N."/>
            <person name="Francino M.P."/>
            <person name="Goltsman E."/>
            <person name="Huang Y."/>
            <person name="Kopp O.R."/>
            <person name="Labarre L."/>
            <person name="Lapidus A."/>
            <person name="Lavire C."/>
            <person name="Marechal J."/>
            <person name="Martinez M."/>
            <person name="Mastronunzio J.E."/>
            <person name="Mullin B.C."/>
            <person name="Niemann J."/>
            <person name="Pujic P."/>
            <person name="Rawnsley T."/>
            <person name="Rouy Z."/>
            <person name="Schenowitz C."/>
            <person name="Sellstedt A."/>
            <person name="Tavares F."/>
            <person name="Tomkins J.P."/>
            <person name="Vallenet D."/>
            <person name="Valverde C."/>
            <person name="Wall L.G."/>
            <person name="Wang Y."/>
            <person name="Medigue C."/>
            <person name="Benson D.R."/>
        </authorList>
    </citation>
    <scope>NUCLEOTIDE SEQUENCE [LARGE SCALE GENOMIC DNA]</scope>
    <source>
        <strain evidence="4">DSM 45818 / CECT 9043 / CcI3</strain>
    </source>
</reference>
<dbReference type="STRING" id="106370.Francci3_1979"/>
<dbReference type="InterPro" id="IPR011006">
    <property type="entry name" value="CheY-like_superfamily"/>
</dbReference>
<dbReference type="AlphaFoldDB" id="Q2JBI9"/>
<evidence type="ECO:0000313" key="3">
    <source>
        <dbReference type="EMBL" id="ABD11353.1"/>
    </source>
</evidence>
<dbReference type="GO" id="GO:0000160">
    <property type="term" value="P:phosphorelay signal transduction system"/>
    <property type="evidence" value="ECO:0007669"/>
    <property type="project" value="InterPro"/>
</dbReference>
<organism evidence="3 4">
    <name type="scientific">Frankia casuarinae (strain DSM 45818 / CECT 9043 / HFP020203 / CcI3)</name>
    <dbReference type="NCBI Taxonomy" id="106370"/>
    <lineage>
        <taxon>Bacteria</taxon>
        <taxon>Bacillati</taxon>
        <taxon>Actinomycetota</taxon>
        <taxon>Actinomycetes</taxon>
        <taxon>Frankiales</taxon>
        <taxon>Frankiaceae</taxon>
        <taxon>Frankia</taxon>
    </lineage>
</organism>
<dbReference type="Gene3D" id="3.40.50.2300">
    <property type="match status" value="1"/>
</dbReference>
<gene>
    <name evidence="3" type="ordered locus">Francci3_1979</name>
</gene>
<feature type="modified residue" description="4-aspartylphosphate" evidence="1">
    <location>
        <position position="14"/>
    </location>
</feature>
<dbReference type="KEGG" id="fra:Francci3_1979"/>
<keyword evidence="4" id="KW-1185">Reference proteome</keyword>
<dbReference type="SUPFAM" id="SSF52172">
    <property type="entry name" value="CheY-like"/>
    <property type="match status" value="1"/>
</dbReference>